<dbReference type="PANTHER" id="PTHR15813:SF8">
    <property type="entry name" value="SORTING NEXIN-22"/>
    <property type="match status" value="1"/>
</dbReference>
<dbReference type="PANTHER" id="PTHR15813">
    <property type="entry name" value="SORTING NEXIN-22 AND 24"/>
    <property type="match status" value="1"/>
</dbReference>
<keyword evidence="6" id="KW-0472">Membrane</keyword>
<dbReference type="SUPFAM" id="SSF64268">
    <property type="entry name" value="PX domain"/>
    <property type="match status" value="1"/>
</dbReference>
<evidence type="ECO:0000256" key="7">
    <source>
        <dbReference type="ARBA" id="ARBA00023329"/>
    </source>
</evidence>
<evidence type="ECO:0000313" key="11">
    <source>
        <dbReference type="Proteomes" id="UP000265100"/>
    </source>
</evidence>
<feature type="compositionally biased region" description="Polar residues" evidence="8">
    <location>
        <begin position="256"/>
        <end position="269"/>
    </location>
</feature>
<evidence type="ECO:0000256" key="2">
    <source>
        <dbReference type="ARBA" id="ARBA00010883"/>
    </source>
</evidence>
<reference evidence="10" key="3">
    <citation type="submission" date="2025-08" db="UniProtKB">
        <authorList>
            <consortium name="Ensembl"/>
        </authorList>
    </citation>
    <scope>IDENTIFICATION</scope>
</reference>
<feature type="region of interest" description="Disordered" evidence="8">
    <location>
        <begin position="246"/>
        <end position="269"/>
    </location>
</feature>
<name>A0A3P8R3H8_ASTCA</name>
<proteinExistence type="inferred from homology"/>
<keyword evidence="4" id="KW-0653">Protein transport</keyword>
<dbReference type="InterPro" id="IPR001683">
    <property type="entry name" value="PX_dom"/>
</dbReference>
<dbReference type="STRING" id="8154.ENSACLP00000036029"/>
<keyword evidence="5" id="KW-0446">Lipid-binding</keyword>
<dbReference type="Bgee" id="ENSACLG00000024412">
    <property type="expression patterns" value="Expressed in anal fin and 5 other cell types or tissues"/>
</dbReference>
<protein>
    <recommendedName>
        <fullName evidence="9">PX domain-containing protein</fullName>
    </recommendedName>
</protein>
<feature type="domain" description="PX" evidence="9">
    <location>
        <begin position="74"/>
        <end position="186"/>
    </location>
</feature>
<evidence type="ECO:0000259" key="9">
    <source>
        <dbReference type="PROSITE" id="PS50195"/>
    </source>
</evidence>
<dbReference type="GeneID" id="113026417"/>
<evidence type="ECO:0000256" key="8">
    <source>
        <dbReference type="SAM" id="MobiDB-lite"/>
    </source>
</evidence>
<dbReference type="Ensembl" id="ENSACLT00000036885.2">
    <property type="protein sequence ID" value="ENSACLP00000036029.1"/>
    <property type="gene ID" value="ENSACLG00000024412.2"/>
</dbReference>
<dbReference type="InterPro" id="IPR052467">
    <property type="entry name" value="Sorting_nexin_PX-domain"/>
</dbReference>
<dbReference type="AlphaFoldDB" id="A0A3P8R3H8"/>
<comment type="similarity">
    <text evidence="2">Belongs to the sorting nexin family.</text>
</comment>
<accession>A0A3P8R3H8</accession>
<dbReference type="RefSeq" id="XP_026030981.1">
    <property type="nucleotide sequence ID" value="XM_026175196.1"/>
</dbReference>
<keyword evidence="3" id="KW-0813">Transport</keyword>
<sequence>MCQKELVDGFVQLVCRWGAGGNRAETYRAHTLTLIPEFPDTENSAWSYRSVCSQRQRVDYKDRCPMVLQESFPMIQVSIPSMEKEVDESGKTKKLFRIEVLFNERKHFVLRRNSEFQNLHRKLRKIVQTPDFPSKRNQHLRTKPPEQRRQELEDYVQDVIYQYEDVPQVLLDFLHVRHFHTGNKSSMESLDELDSQDDSYQFTNQRVLGFFQDPYLTDSTSGLPDVVVDGVLQGFYPRDVRVSFNAPTIAEPEPTLPTSGPTQKPNVLT</sequence>
<dbReference type="Gene3D" id="3.30.1520.10">
    <property type="entry name" value="Phox-like domain"/>
    <property type="match status" value="1"/>
</dbReference>
<reference evidence="11" key="2">
    <citation type="submission" date="2023-03" db="EMBL/GenBank/DDBJ databases">
        <authorList>
            <consortium name="Wellcome Sanger Institute Data Sharing"/>
        </authorList>
    </citation>
    <scope>NUCLEOTIDE SEQUENCE [LARGE SCALE GENOMIC DNA]</scope>
</reference>
<dbReference type="OrthoDB" id="93876at2759"/>
<dbReference type="GeneTree" id="ENSGT00390000001280"/>
<evidence type="ECO:0000256" key="6">
    <source>
        <dbReference type="ARBA" id="ARBA00023136"/>
    </source>
</evidence>
<dbReference type="GO" id="GO:0030659">
    <property type="term" value="C:cytoplasmic vesicle membrane"/>
    <property type="evidence" value="ECO:0007669"/>
    <property type="project" value="UniProtKB-SubCell"/>
</dbReference>
<reference evidence="10" key="4">
    <citation type="submission" date="2025-09" db="UniProtKB">
        <authorList>
            <consortium name="Ensembl"/>
        </authorList>
    </citation>
    <scope>IDENTIFICATION</scope>
</reference>
<dbReference type="PROSITE" id="PS50195">
    <property type="entry name" value="PX"/>
    <property type="match status" value="1"/>
</dbReference>
<reference evidence="10 11" key="1">
    <citation type="submission" date="2018-05" db="EMBL/GenBank/DDBJ databases">
        <authorList>
            <person name="Datahose"/>
        </authorList>
    </citation>
    <scope>NUCLEOTIDE SEQUENCE</scope>
</reference>
<evidence type="ECO:0000256" key="4">
    <source>
        <dbReference type="ARBA" id="ARBA00022927"/>
    </source>
</evidence>
<dbReference type="CTD" id="79856"/>
<comment type="subcellular location">
    <subcellularLocation>
        <location evidence="1">Cytoplasmic vesicle membrane</location>
        <topology evidence="1">Peripheral membrane protein</topology>
        <orientation evidence="1">Cytoplasmic side</orientation>
    </subcellularLocation>
</comment>
<organism evidence="10 11">
    <name type="scientific">Astatotilapia calliptera</name>
    <name type="common">Eastern happy</name>
    <name type="synonym">Chromis callipterus</name>
    <dbReference type="NCBI Taxonomy" id="8154"/>
    <lineage>
        <taxon>Eukaryota</taxon>
        <taxon>Metazoa</taxon>
        <taxon>Chordata</taxon>
        <taxon>Craniata</taxon>
        <taxon>Vertebrata</taxon>
        <taxon>Euteleostomi</taxon>
        <taxon>Actinopterygii</taxon>
        <taxon>Neopterygii</taxon>
        <taxon>Teleostei</taxon>
        <taxon>Neoteleostei</taxon>
        <taxon>Acanthomorphata</taxon>
        <taxon>Ovalentaria</taxon>
        <taxon>Cichlomorphae</taxon>
        <taxon>Cichliformes</taxon>
        <taxon>Cichlidae</taxon>
        <taxon>African cichlids</taxon>
        <taxon>Pseudocrenilabrinae</taxon>
        <taxon>Haplochromini</taxon>
        <taxon>Astatotilapia</taxon>
    </lineage>
</organism>
<evidence type="ECO:0000256" key="1">
    <source>
        <dbReference type="ARBA" id="ARBA00004180"/>
    </source>
</evidence>
<dbReference type="InterPro" id="IPR036871">
    <property type="entry name" value="PX_dom_sf"/>
</dbReference>
<dbReference type="GO" id="GO:0015031">
    <property type="term" value="P:protein transport"/>
    <property type="evidence" value="ECO:0007669"/>
    <property type="project" value="UniProtKB-KW"/>
</dbReference>
<dbReference type="Pfam" id="PF00787">
    <property type="entry name" value="PX"/>
    <property type="match status" value="1"/>
</dbReference>
<keyword evidence="7" id="KW-0968">Cytoplasmic vesicle</keyword>
<keyword evidence="11" id="KW-1185">Reference proteome</keyword>
<evidence type="ECO:0000256" key="3">
    <source>
        <dbReference type="ARBA" id="ARBA00022448"/>
    </source>
</evidence>
<dbReference type="GO" id="GO:1901981">
    <property type="term" value="F:phosphatidylinositol phosphate binding"/>
    <property type="evidence" value="ECO:0007669"/>
    <property type="project" value="TreeGrafter"/>
</dbReference>
<dbReference type="Proteomes" id="UP000265100">
    <property type="component" value="Chromosome 7"/>
</dbReference>
<evidence type="ECO:0000256" key="5">
    <source>
        <dbReference type="ARBA" id="ARBA00023121"/>
    </source>
</evidence>
<evidence type="ECO:0000313" key="10">
    <source>
        <dbReference type="Ensembl" id="ENSACLP00000036029.1"/>
    </source>
</evidence>